<dbReference type="EMBL" id="MFFM01000016">
    <property type="protein sequence ID" value="OGF13535.1"/>
    <property type="molecule type" value="Genomic_DNA"/>
</dbReference>
<evidence type="ECO:0000256" key="4">
    <source>
        <dbReference type="ARBA" id="ARBA00022980"/>
    </source>
</evidence>
<dbReference type="Pfam" id="PF03719">
    <property type="entry name" value="Ribosomal_S5_C"/>
    <property type="match status" value="1"/>
</dbReference>
<dbReference type="PROSITE" id="PS50881">
    <property type="entry name" value="S5_DSRBD"/>
    <property type="match status" value="1"/>
</dbReference>
<evidence type="ECO:0000256" key="7">
    <source>
        <dbReference type="HAMAP-Rule" id="MF_01307"/>
    </source>
</evidence>
<evidence type="ECO:0000256" key="2">
    <source>
        <dbReference type="ARBA" id="ARBA00022730"/>
    </source>
</evidence>
<dbReference type="InterPro" id="IPR000851">
    <property type="entry name" value="Ribosomal_uS5"/>
</dbReference>
<comment type="similarity">
    <text evidence="1 7 8">Belongs to the universal ribosomal protein uS5 family.</text>
</comment>
<comment type="subunit">
    <text evidence="7">Part of the 30S ribosomal subunit. Contacts proteins S4 and S8.</text>
</comment>
<reference evidence="11 12" key="1">
    <citation type="journal article" date="2016" name="Nat. Commun.">
        <title>Thousands of microbial genomes shed light on interconnected biogeochemical processes in an aquifer system.</title>
        <authorList>
            <person name="Anantharaman K."/>
            <person name="Brown C.T."/>
            <person name="Hug L.A."/>
            <person name="Sharon I."/>
            <person name="Castelle C.J."/>
            <person name="Probst A.J."/>
            <person name="Thomas B.C."/>
            <person name="Singh A."/>
            <person name="Wilkins M.J."/>
            <person name="Karaoz U."/>
            <person name="Brodie E.L."/>
            <person name="Williams K.H."/>
            <person name="Hubbard S.S."/>
            <person name="Banfield J.F."/>
        </authorList>
    </citation>
    <scope>NUCLEOTIDE SEQUENCE [LARGE SCALE GENOMIC DNA]</scope>
</reference>
<name>A0A1F5RGG3_9BACT</name>
<feature type="region of interest" description="Disordered" evidence="9">
    <location>
        <begin position="160"/>
        <end position="190"/>
    </location>
</feature>
<evidence type="ECO:0000256" key="1">
    <source>
        <dbReference type="ARBA" id="ARBA00008945"/>
    </source>
</evidence>
<dbReference type="Gene3D" id="3.30.230.10">
    <property type="match status" value="1"/>
</dbReference>
<feature type="domain" description="S5 DRBM" evidence="10">
    <location>
        <begin position="12"/>
        <end position="75"/>
    </location>
</feature>
<dbReference type="AlphaFoldDB" id="A0A1F5RGG3"/>
<dbReference type="PANTHER" id="PTHR48277:SF1">
    <property type="entry name" value="MITOCHONDRIAL RIBOSOMAL PROTEIN S5"/>
    <property type="match status" value="1"/>
</dbReference>
<dbReference type="Proteomes" id="UP000177230">
    <property type="component" value="Unassembled WGS sequence"/>
</dbReference>
<dbReference type="GO" id="GO:0042254">
    <property type="term" value="P:ribosome biogenesis"/>
    <property type="evidence" value="ECO:0007669"/>
    <property type="project" value="UniProtKB-ARBA"/>
</dbReference>
<keyword evidence="5 7" id="KW-0687">Ribonucleoprotein</keyword>
<evidence type="ECO:0000256" key="3">
    <source>
        <dbReference type="ARBA" id="ARBA00022884"/>
    </source>
</evidence>
<gene>
    <name evidence="7" type="primary">rpsE</name>
    <name evidence="11" type="ORF">A2024_11465</name>
</gene>
<dbReference type="InterPro" id="IPR005324">
    <property type="entry name" value="Ribosomal_uS5_C"/>
</dbReference>
<proteinExistence type="inferred from homology"/>
<evidence type="ECO:0000256" key="6">
    <source>
        <dbReference type="ARBA" id="ARBA00035255"/>
    </source>
</evidence>
<dbReference type="SUPFAM" id="SSF54211">
    <property type="entry name" value="Ribosomal protein S5 domain 2-like"/>
    <property type="match status" value="1"/>
</dbReference>
<dbReference type="GO" id="GO:0006412">
    <property type="term" value="P:translation"/>
    <property type="evidence" value="ECO:0007669"/>
    <property type="project" value="UniProtKB-UniRule"/>
</dbReference>
<dbReference type="GO" id="GO:0003735">
    <property type="term" value="F:structural constituent of ribosome"/>
    <property type="evidence" value="ECO:0007669"/>
    <property type="project" value="UniProtKB-UniRule"/>
</dbReference>
<evidence type="ECO:0000256" key="5">
    <source>
        <dbReference type="ARBA" id="ARBA00023274"/>
    </source>
</evidence>
<protein>
    <recommendedName>
        <fullName evidence="6 7">Small ribosomal subunit protein uS5</fullName>
    </recommendedName>
</protein>
<organism evidence="11 12">
    <name type="scientific">Candidatus Edwardsbacteria bacterium GWF2_54_11</name>
    <dbReference type="NCBI Taxonomy" id="1817851"/>
    <lineage>
        <taxon>Bacteria</taxon>
        <taxon>Candidatus Edwardsiibacteriota</taxon>
    </lineage>
</organism>
<dbReference type="NCBIfam" id="TIGR01021">
    <property type="entry name" value="rpsE_bact"/>
    <property type="match status" value="1"/>
</dbReference>
<dbReference type="InterPro" id="IPR013810">
    <property type="entry name" value="Ribosomal_uS5_N"/>
</dbReference>
<dbReference type="PANTHER" id="PTHR48277">
    <property type="entry name" value="MITOCHONDRIAL RIBOSOMAL PROTEIN S5"/>
    <property type="match status" value="1"/>
</dbReference>
<dbReference type="GO" id="GO:0019843">
    <property type="term" value="F:rRNA binding"/>
    <property type="evidence" value="ECO:0007669"/>
    <property type="project" value="UniProtKB-UniRule"/>
</dbReference>
<evidence type="ECO:0000256" key="8">
    <source>
        <dbReference type="RuleBase" id="RU003823"/>
    </source>
</evidence>
<dbReference type="GO" id="GO:0005737">
    <property type="term" value="C:cytoplasm"/>
    <property type="evidence" value="ECO:0007669"/>
    <property type="project" value="UniProtKB-ARBA"/>
</dbReference>
<feature type="compositionally biased region" description="Basic and acidic residues" evidence="9">
    <location>
        <begin position="160"/>
        <end position="175"/>
    </location>
</feature>
<dbReference type="GO" id="GO:0015935">
    <property type="term" value="C:small ribosomal subunit"/>
    <property type="evidence" value="ECO:0007669"/>
    <property type="project" value="InterPro"/>
</dbReference>
<dbReference type="FunFam" id="3.30.230.10:FF:000002">
    <property type="entry name" value="30S ribosomal protein S5"/>
    <property type="match status" value="1"/>
</dbReference>
<sequence>MAKVNLNSLGDIKEQVVHINRVAKVVKGGKRFGFTALVTVGDGNGHVGIGKGKAREVSEAIRKATEDAKKSISHYSIADGKIPYQVLGKYGASQVVLRPAGPGTGVIAGNVVRSVLEACGVTDILTKSLGSNNPHNLVKATLNGLKQLRLPQDIMAERFKDKEAKPAAKPVEIKPAEAVPAEAKPEAPAQ</sequence>
<feature type="compositionally biased region" description="Low complexity" evidence="9">
    <location>
        <begin position="176"/>
        <end position="190"/>
    </location>
</feature>
<keyword evidence="4 7" id="KW-0689">Ribosomal protein</keyword>
<comment type="function">
    <text evidence="7">With S4 and S12 plays an important role in translational accuracy.</text>
</comment>
<evidence type="ECO:0000313" key="11">
    <source>
        <dbReference type="EMBL" id="OGF13535.1"/>
    </source>
</evidence>
<accession>A0A1F5RGG3</accession>
<dbReference type="InterPro" id="IPR014721">
    <property type="entry name" value="Ribsml_uS5_D2-typ_fold_subgr"/>
</dbReference>
<dbReference type="InterPro" id="IPR020568">
    <property type="entry name" value="Ribosomal_Su5_D2-typ_SF"/>
</dbReference>
<keyword evidence="3 7" id="KW-0694">RNA-binding</keyword>
<evidence type="ECO:0000256" key="9">
    <source>
        <dbReference type="SAM" id="MobiDB-lite"/>
    </source>
</evidence>
<dbReference type="SUPFAM" id="SSF54768">
    <property type="entry name" value="dsRNA-binding domain-like"/>
    <property type="match status" value="1"/>
</dbReference>
<comment type="caution">
    <text evidence="11">The sequence shown here is derived from an EMBL/GenBank/DDBJ whole genome shotgun (WGS) entry which is preliminary data.</text>
</comment>
<dbReference type="FunFam" id="3.30.160.20:FF:000001">
    <property type="entry name" value="30S ribosomal protein S5"/>
    <property type="match status" value="1"/>
</dbReference>
<comment type="function">
    <text evidence="7">Located at the back of the 30S subunit body where it stabilizes the conformation of the head with respect to the body.</text>
</comment>
<keyword evidence="2 7" id="KW-0699">rRNA-binding</keyword>
<dbReference type="Gene3D" id="3.30.160.20">
    <property type="match status" value="1"/>
</dbReference>
<comment type="domain">
    <text evidence="7">The N-terminal domain interacts with the head of the 30S subunit; the C-terminal domain interacts with the body and contacts protein S4. The interaction surface between S4 and S5 is involved in control of translational fidelity.</text>
</comment>
<dbReference type="Pfam" id="PF00333">
    <property type="entry name" value="Ribosomal_S5"/>
    <property type="match status" value="1"/>
</dbReference>
<evidence type="ECO:0000259" key="10">
    <source>
        <dbReference type="PROSITE" id="PS50881"/>
    </source>
</evidence>
<evidence type="ECO:0000313" key="12">
    <source>
        <dbReference type="Proteomes" id="UP000177230"/>
    </source>
</evidence>
<dbReference type="InterPro" id="IPR005712">
    <property type="entry name" value="Ribosomal_uS5_bac-type"/>
</dbReference>
<dbReference type="HAMAP" id="MF_01307_B">
    <property type="entry name" value="Ribosomal_uS5_B"/>
    <property type="match status" value="1"/>
</dbReference>